<dbReference type="SUPFAM" id="SSF158442">
    <property type="entry name" value="DsbB-like"/>
    <property type="match status" value="1"/>
</dbReference>
<evidence type="ECO:0000256" key="1">
    <source>
        <dbReference type="ARBA" id="ARBA00004141"/>
    </source>
</evidence>
<evidence type="ECO:0000256" key="4">
    <source>
        <dbReference type="ARBA" id="ARBA00023136"/>
    </source>
</evidence>
<dbReference type="EMBL" id="PDEM01000024">
    <property type="protein sequence ID" value="PHZ84314.1"/>
    <property type="molecule type" value="Genomic_DNA"/>
</dbReference>
<dbReference type="OrthoDB" id="9808637at2"/>
<feature type="transmembrane region" description="Helical" evidence="5">
    <location>
        <begin position="45"/>
        <end position="62"/>
    </location>
</feature>
<keyword evidence="3 5" id="KW-1133">Transmembrane helix</keyword>
<dbReference type="GO" id="GO:0006457">
    <property type="term" value="P:protein folding"/>
    <property type="evidence" value="ECO:0007669"/>
    <property type="project" value="InterPro"/>
</dbReference>
<evidence type="ECO:0000313" key="7">
    <source>
        <dbReference type="Proteomes" id="UP000229730"/>
    </source>
</evidence>
<dbReference type="InParanoid" id="A0A2G4YPR3"/>
<keyword evidence="4 5" id="KW-0472">Membrane</keyword>
<feature type="transmembrane region" description="Helical" evidence="5">
    <location>
        <begin position="143"/>
        <end position="163"/>
    </location>
</feature>
<dbReference type="InterPro" id="IPR003752">
    <property type="entry name" value="DiS_bond_form_DsbB/BdbC"/>
</dbReference>
<reference evidence="6 7" key="1">
    <citation type="submission" date="2017-10" db="EMBL/GenBank/DDBJ databases">
        <title>Frigbacter circumglobatus gen. nov. sp. nov., isolated from sediment cultured in situ.</title>
        <authorList>
            <person name="Zhao Z."/>
        </authorList>
    </citation>
    <scope>NUCLEOTIDE SEQUENCE [LARGE SCALE GENOMIC DNA]</scope>
    <source>
        <strain evidence="6 7">ZYL</strain>
    </source>
</reference>
<comment type="caution">
    <text evidence="6">The sequence shown here is derived from an EMBL/GenBank/DDBJ whole genome shotgun (WGS) entry which is preliminary data.</text>
</comment>
<dbReference type="RefSeq" id="WP_099473136.1">
    <property type="nucleotide sequence ID" value="NZ_CP041025.1"/>
</dbReference>
<dbReference type="Gene3D" id="1.20.1550.10">
    <property type="entry name" value="DsbB-like"/>
    <property type="match status" value="1"/>
</dbReference>
<dbReference type="InterPro" id="IPR024199">
    <property type="entry name" value="Uncharacterised_DsbB"/>
</dbReference>
<dbReference type="InterPro" id="IPR023380">
    <property type="entry name" value="DsbB-like_sf"/>
</dbReference>
<protein>
    <submittedName>
        <fullName evidence="6">Disulfide bond formation protein B</fullName>
    </submittedName>
</protein>
<evidence type="ECO:0000256" key="2">
    <source>
        <dbReference type="ARBA" id="ARBA00022692"/>
    </source>
</evidence>
<gene>
    <name evidence="6" type="ORF">CRD36_10875</name>
</gene>
<evidence type="ECO:0000256" key="3">
    <source>
        <dbReference type="ARBA" id="ARBA00022989"/>
    </source>
</evidence>
<dbReference type="Proteomes" id="UP000229730">
    <property type="component" value="Unassembled WGS sequence"/>
</dbReference>
<evidence type="ECO:0000313" key="6">
    <source>
        <dbReference type="EMBL" id="PHZ84314.1"/>
    </source>
</evidence>
<dbReference type="AlphaFoldDB" id="A0A2G4YPR3"/>
<dbReference type="Pfam" id="PF02600">
    <property type="entry name" value="DsbB"/>
    <property type="match status" value="1"/>
</dbReference>
<proteinExistence type="predicted"/>
<feature type="transmembrane region" description="Helical" evidence="5">
    <location>
        <begin position="69"/>
        <end position="91"/>
    </location>
</feature>
<accession>A0A2G4YPR3</accession>
<evidence type="ECO:0000256" key="5">
    <source>
        <dbReference type="SAM" id="Phobius"/>
    </source>
</evidence>
<organism evidence="6 7">
    <name type="scientific">Paremcibacter congregatus</name>
    <dbReference type="NCBI Taxonomy" id="2043170"/>
    <lineage>
        <taxon>Bacteria</taxon>
        <taxon>Pseudomonadati</taxon>
        <taxon>Pseudomonadota</taxon>
        <taxon>Alphaproteobacteria</taxon>
        <taxon>Emcibacterales</taxon>
        <taxon>Emcibacteraceae</taxon>
        <taxon>Paremcibacter</taxon>
    </lineage>
</organism>
<comment type="subcellular location">
    <subcellularLocation>
        <location evidence="1">Membrane</location>
        <topology evidence="1">Multi-pass membrane protein</topology>
    </subcellularLocation>
</comment>
<keyword evidence="2 5" id="KW-0812">Transmembrane</keyword>
<keyword evidence="7" id="KW-1185">Reference proteome</keyword>
<name>A0A2G4YPR3_9PROT</name>
<dbReference type="GO" id="GO:0015035">
    <property type="term" value="F:protein-disulfide reductase activity"/>
    <property type="evidence" value="ECO:0007669"/>
    <property type="project" value="InterPro"/>
</dbReference>
<dbReference type="PIRSF" id="PIRSF033913">
    <property type="entry name" value="S-S_format_DsbB"/>
    <property type="match status" value="1"/>
</dbReference>
<sequence>MTKLIPYFWRNPLQLAFLMSASLLAGAYAFQYIGGYPPCDLCWWQRYAHFAILGVAGAGMLLKGDARTIAAWGTTIALDISVAAAGFHAGVEQKWWQGPSTCTTNGQTQATDMDSLFDSMMETKLILCDEIAWDMFGISMAGYNFLISLATALFVTLALAAALRKREVRTA</sequence>
<dbReference type="GO" id="GO:0016020">
    <property type="term" value="C:membrane"/>
    <property type="evidence" value="ECO:0007669"/>
    <property type="project" value="UniProtKB-SubCell"/>
</dbReference>